<keyword evidence="6" id="KW-0109">Calcium transport</keyword>
<reference evidence="9" key="1">
    <citation type="submission" date="2015-07" db="EMBL/GenBank/DDBJ databases">
        <title>MeaNS - Measles Nucleotide Surveillance Program.</title>
        <authorList>
            <person name="Tran T."/>
            <person name="Druce J."/>
        </authorList>
    </citation>
    <scope>NUCLEOTIDE SEQUENCE</scope>
    <source>
        <strain evidence="9">UCB-OBI-ISO-001</strain>
        <tissue evidence="9">Gonad</tissue>
    </source>
</reference>
<evidence type="ECO:0000313" key="9">
    <source>
        <dbReference type="EMBL" id="KOF79151.1"/>
    </source>
</evidence>
<keyword evidence="5" id="KW-0479">Metal-binding</keyword>
<feature type="domain" description="Ion transport" evidence="8">
    <location>
        <begin position="380"/>
        <end position="565"/>
    </location>
</feature>
<feature type="transmembrane region" description="Helical" evidence="7">
    <location>
        <begin position="488"/>
        <end position="509"/>
    </location>
</feature>
<evidence type="ECO:0000256" key="6">
    <source>
        <dbReference type="RuleBase" id="RU003808"/>
    </source>
</evidence>
<dbReference type="InterPro" id="IPR005821">
    <property type="entry name" value="Ion_trans_dom"/>
</dbReference>
<feature type="transmembrane region" description="Helical" evidence="7">
    <location>
        <begin position="422"/>
        <end position="444"/>
    </location>
</feature>
<feature type="transmembrane region" description="Helical" evidence="7">
    <location>
        <begin position="550"/>
        <end position="577"/>
    </location>
</feature>
<protein>
    <recommendedName>
        <fullName evidence="8">Ion transport domain-containing protein</fullName>
    </recommendedName>
</protein>
<dbReference type="PANTHER" id="PTHR46141:SF1">
    <property type="entry name" value="SODIUM LEAK CHANNEL NALCN"/>
    <property type="match status" value="1"/>
</dbReference>
<dbReference type="GO" id="GO:0005891">
    <property type="term" value="C:voltage-gated calcium channel complex"/>
    <property type="evidence" value="ECO:0007669"/>
    <property type="project" value="InterPro"/>
</dbReference>
<feature type="transmembrane region" description="Helical" evidence="7">
    <location>
        <begin position="597"/>
        <end position="625"/>
    </location>
</feature>
<evidence type="ECO:0000256" key="1">
    <source>
        <dbReference type="ARBA" id="ARBA00004141"/>
    </source>
</evidence>
<keyword evidence="5 6" id="KW-0106">Calcium</keyword>
<keyword evidence="6" id="KW-0813">Transport</keyword>
<keyword evidence="6" id="KW-0406">Ion transport</keyword>
<keyword evidence="3 7" id="KW-1133">Transmembrane helix</keyword>
<dbReference type="Pfam" id="PF00520">
    <property type="entry name" value="Ion_trans"/>
    <property type="match status" value="3"/>
</dbReference>
<dbReference type="Gene3D" id="1.10.287.70">
    <property type="match status" value="3"/>
</dbReference>
<dbReference type="AlphaFoldDB" id="A0A0L8GQ35"/>
<dbReference type="PANTHER" id="PTHR46141">
    <property type="entry name" value="SODIUM LEAK CHANNEL NON-SELECTIVE PROTEIN"/>
    <property type="match status" value="1"/>
</dbReference>
<dbReference type="OrthoDB" id="10069766at2759"/>
<keyword evidence="6" id="KW-0851">Voltage-gated channel</keyword>
<keyword evidence="6" id="KW-0107">Calcium channel</keyword>
<keyword evidence="6" id="KW-0407">Ion channel</keyword>
<dbReference type="EMBL" id="KQ420828">
    <property type="protein sequence ID" value="KOF79151.1"/>
    <property type="molecule type" value="Genomic_DNA"/>
</dbReference>
<evidence type="ECO:0000256" key="2">
    <source>
        <dbReference type="ARBA" id="ARBA00022692"/>
    </source>
</evidence>
<dbReference type="GO" id="GO:0032224">
    <property type="term" value="P:positive regulation of synaptic transmission, cholinergic"/>
    <property type="evidence" value="ECO:0007669"/>
    <property type="project" value="TreeGrafter"/>
</dbReference>
<evidence type="ECO:0000256" key="4">
    <source>
        <dbReference type="ARBA" id="ARBA00023136"/>
    </source>
</evidence>
<evidence type="ECO:0000259" key="8">
    <source>
        <dbReference type="Pfam" id="PF00520"/>
    </source>
</evidence>
<dbReference type="GO" id="GO:0032230">
    <property type="term" value="P:positive regulation of synaptic transmission, GABAergic"/>
    <property type="evidence" value="ECO:0007669"/>
    <property type="project" value="TreeGrafter"/>
</dbReference>
<dbReference type="InterPro" id="IPR028823">
    <property type="entry name" value="NALCN"/>
</dbReference>
<dbReference type="SUPFAM" id="SSF81324">
    <property type="entry name" value="Voltage-gated potassium channels"/>
    <property type="match status" value="2"/>
</dbReference>
<dbReference type="GO" id="GO:0005245">
    <property type="term" value="F:voltage-gated calcium channel activity"/>
    <property type="evidence" value="ECO:0007669"/>
    <property type="project" value="InterPro"/>
</dbReference>
<comment type="subcellular location">
    <subcellularLocation>
        <location evidence="1 6">Membrane</location>
        <topology evidence="1 6">Multi-pass membrane protein</topology>
    </subcellularLocation>
</comment>
<sequence>MLVNRKTSFRENMALSDYGPDENVNDTTDIDWVKKAWVRRMFRVCALISMISVSMNTPKTFEYQPKLKYVTFITDLLITFLFTTEMIAEMHIRGIVKGEVPYLKDRWCQFDGFMVLCLWLSVMLQIFEMREISSDYAFLSLLRCPRPLILVRVFRVFLKFQLPKTRINSIFKRSGQQIYNVTMFFLFFMSLYGILGVQFFGEMKHHCVINGTDPKNVSLESFAIPDTFCSPDRGSGYQCPLGMECIALQLNRKQSGFDGFDMFAMSFFTVYKSASQEGWVFLMYDTVDSLPSWRSPLYFISLIFFLAWLVKNVFIAVIIETFAEIRVQFQTMWGPRGSDANSDSSQVIQSDGVTWKLVFIDEDKAQGRAPPIFQKILRSNVFHISLLLLVMLNAFTAASLTFDHNKTNPDRKLDGFYYAEVVFTALFDLEALFKIWCLGFQGYLKRSVHKFELLLAVGTTLHIIPRLYRSQLTYFQIFGPGKKLGSLILFTMCLLIIASSISLQLFCIITNNKKFDTFPHALVTMFQILTQEGWIEVVDDLMDKVESLHVIILILVASYFVLFHLFVSLAFMSMFQILTQKGWIEVMHITMWKTGKVAPLVAIYFIFYHLFVTLIVISLFVAVILDNLELDEDIKKLKQHKAREQIADIQQKLPLRLRIFTKFSDHPQMVRLYRIPGDFLLADIRESFMRQFVNEEHTSGLKNLVVDRHNSHDMSLFMKSSPMRLIKSMSHAALDLFKFGQSWMSILLLITEFHRQGMVHASVSQRVLGTFDVAPVPLLLTWRQQRCCYSNSLAACRLNFGLKRHHCMKTLK</sequence>
<evidence type="ECO:0000256" key="5">
    <source>
        <dbReference type="PIRSR" id="PIRSR602077-1"/>
    </source>
</evidence>
<dbReference type="Gene3D" id="1.20.120.350">
    <property type="entry name" value="Voltage-gated potassium channels. Chain C"/>
    <property type="match status" value="2"/>
</dbReference>
<name>A0A0L8GQ35_OCTBM</name>
<feature type="binding site" evidence="5">
    <location>
        <position position="277"/>
    </location>
    <ligand>
        <name>Ca(2+)</name>
        <dbReference type="ChEBI" id="CHEBI:29108"/>
    </ligand>
</feature>
<keyword evidence="4 7" id="KW-0472">Membrane</keyword>
<feature type="transmembrane region" description="Helical" evidence="7">
    <location>
        <begin position="178"/>
        <end position="200"/>
    </location>
</feature>
<dbReference type="STRING" id="37653.A0A0L8GQ35"/>
<organism evidence="9">
    <name type="scientific">Octopus bimaculoides</name>
    <name type="common">California two-spotted octopus</name>
    <dbReference type="NCBI Taxonomy" id="37653"/>
    <lineage>
        <taxon>Eukaryota</taxon>
        <taxon>Metazoa</taxon>
        <taxon>Spiralia</taxon>
        <taxon>Lophotrochozoa</taxon>
        <taxon>Mollusca</taxon>
        <taxon>Cephalopoda</taxon>
        <taxon>Coleoidea</taxon>
        <taxon>Octopodiformes</taxon>
        <taxon>Octopoda</taxon>
        <taxon>Incirrata</taxon>
        <taxon>Octopodidae</taxon>
        <taxon>Octopus</taxon>
    </lineage>
</organism>
<comment type="similarity">
    <text evidence="6">Belongs to the calcium channel alpha-1 subunit (TC 1.A.1.11) family.</text>
</comment>
<accession>A0A0L8GQ35</accession>
<gene>
    <name evidence="9" type="ORF">OCBIM_22029836mg</name>
</gene>
<dbReference type="PRINTS" id="PR00167">
    <property type="entry name" value="CACHANNEL"/>
</dbReference>
<dbReference type="InterPro" id="IPR027359">
    <property type="entry name" value="Volt_channel_dom_sf"/>
</dbReference>
<feature type="domain" description="Ion transport" evidence="8">
    <location>
        <begin position="41"/>
        <end position="328"/>
    </location>
</feature>
<feature type="transmembrane region" description="Helical" evidence="7">
    <location>
        <begin position="297"/>
        <end position="319"/>
    </location>
</feature>
<proteinExistence type="inferred from homology"/>
<feature type="transmembrane region" description="Helical" evidence="7">
    <location>
        <begin position="451"/>
        <end position="468"/>
    </location>
</feature>
<feature type="transmembrane region" description="Helical" evidence="7">
    <location>
        <begin position="381"/>
        <end position="402"/>
    </location>
</feature>
<feature type="domain" description="Ion transport" evidence="8">
    <location>
        <begin position="570"/>
        <end position="629"/>
    </location>
</feature>
<keyword evidence="2 7" id="KW-0812">Transmembrane</keyword>
<evidence type="ECO:0000256" key="7">
    <source>
        <dbReference type="SAM" id="Phobius"/>
    </source>
</evidence>
<evidence type="ECO:0000256" key="3">
    <source>
        <dbReference type="ARBA" id="ARBA00022989"/>
    </source>
</evidence>
<dbReference type="GO" id="GO:0046872">
    <property type="term" value="F:metal ion binding"/>
    <property type="evidence" value="ECO:0007669"/>
    <property type="project" value="UniProtKB-KW"/>
</dbReference>
<dbReference type="InterPro" id="IPR002077">
    <property type="entry name" value="VDCCAlpha1"/>
</dbReference>